<proteinExistence type="predicted"/>
<accession>A0A562R898</accession>
<evidence type="ECO:0000256" key="1">
    <source>
        <dbReference type="SAM" id="SignalP"/>
    </source>
</evidence>
<evidence type="ECO:0000313" key="4">
    <source>
        <dbReference type="Proteomes" id="UP000318431"/>
    </source>
</evidence>
<keyword evidence="1" id="KW-0732">Signal</keyword>
<evidence type="ECO:0000259" key="2">
    <source>
        <dbReference type="Pfam" id="PF09832"/>
    </source>
</evidence>
<dbReference type="OrthoDB" id="8589964at2"/>
<gene>
    <name evidence="3" type="ORF">IP91_02682</name>
</gene>
<protein>
    <recommendedName>
        <fullName evidence="2">DUF2059 domain-containing protein</fullName>
    </recommendedName>
</protein>
<feature type="signal peptide" evidence="1">
    <location>
        <begin position="1"/>
        <end position="23"/>
    </location>
</feature>
<dbReference type="RefSeq" id="WP_145649545.1">
    <property type="nucleotide sequence ID" value="NZ_VLLB01000004.1"/>
</dbReference>
<name>A0A562R898_9BURK</name>
<dbReference type="InterPro" id="IPR018637">
    <property type="entry name" value="DUF2059"/>
</dbReference>
<feature type="domain" description="DUF2059" evidence="2">
    <location>
        <begin position="121"/>
        <end position="175"/>
    </location>
</feature>
<dbReference type="EMBL" id="VLLB01000004">
    <property type="protein sequence ID" value="TWI65275.1"/>
    <property type="molecule type" value="Genomic_DNA"/>
</dbReference>
<dbReference type="Pfam" id="PF09832">
    <property type="entry name" value="DUF2059"/>
    <property type="match status" value="1"/>
</dbReference>
<keyword evidence="4" id="KW-1185">Reference proteome</keyword>
<dbReference type="AlphaFoldDB" id="A0A562R898"/>
<evidence type="ECO:0000313" key="3">
    <source>
        <dbReference type="EMBL" id="TWI65275.1"/>
    </source>
</evidence>
<feature type="chain" id="PRO_5021703135" description="DUF2059 domain-containing protein" evidence="1">
    <location>
        <begin position="24"/>
        <end position="196"/>
    </location>
</feature>
<dbReference type="Proteomes" id="UP000318431">
    <property type="component" value="Unassembled WGS sequence"/>
</dbReference>
<sequence length="196" mass="21451">MNKIAATLLVSLAATTLAVPALAQPTLSTQPPAAVAPDPKTSAAARDLLEAMNYRATTAAMMKQMIANMPAMMRGSAQNQIRSSTTLTEQQKTDKLAEVDRMVPQATAAMSKVLEDPKLADEMMGEMVPLYARHFTADEMKELATFYRSPVGRKSLQVMPQLLGEGMQFSQRLVAPRINKVMQELNEKQAQNQAKK</sequence>
<organism evidence="3 4">
    <name type="scientific">Pseudoduganella lurida</name>
    <dbReference type="NCBI Taxonomy" id="1036180"/>
    <lineage>
        <taxon>Bacteria</taxon>
        <taxon>Pseudomonadati</taxon>
        <taxon>Pseudomonadota</taxon>
        <taxon>Betaproteobacteria</taxon>
        <taxon>Burkholderiales</taxon>
        <taxon>Oxalobacteraceae</taxon>
        <taxon>Telluria group</taxon>
        <taxon>Pseudoduganella</taxon>
    </lineage>
</organism>
<reference evidence="3 4" key="1">
    <citation type="journal article" date="2015" name="Stand. Genomic Sci.">
        <title>Genomic Encyclopedia of Bacterial and Archaeal Type Strains, Phase III: the genomes of soil and plant-associated and newly described type strains.</title>
        <authorList>
            <person name="Whitman W.B."/>
            <person name="Woyke T."/>
            <person name="Klenk H.P."/>
            <person name="Zhou Y."/>
            <person name="Lilburn T.G."/>
            <person name="Beck B.J."/>
            <person name="De Vos P."/>
            <person name="Vandamme P."/>
            <person name="Eisen J.A."/>
            <person name="Garrity G."/>
            <person name="Hugenholtz P."/>
            <person name="Kyrpides N.C."/>
        </authorList>
    </citation>
    <scope>NUCLEOTIDE SEQUENCE [LARGE SCALE GENOMIC DNA]</scope>
    <source>
        <strain evidence="3 4">CGMCC 1.10822</strain>
    </source>
</reference>
<comment type="caution">
    <text evidence="3">The sequence shown here is derived from an EMBL/GenBank/DDBJ whole genome shotgun (WGS) entry which is preliminary data.</text>
</comment>